<proteinExistence type="predicted"/>
<accession>A0A9D1Z409</accession>
<evidence type="ECO:0000313" key="3">
    <source>
        <dbReference type="Proteomes" id="UP000886824"/>
    </source>
</evidence>
<reference evidence="2" key="2">
    <citation type="submission" date="2021-04" db="EMBL/GenBank/DDBJ databases">
        <authorList>
            <person name="Gilroy R."/>
        </authorList>
    </citation>
    <scope>NUCLEOTIDE SEQUENCE</scope>
    <source>
        <strain evidence="2">CHK33-7979</strain>
    </source>
</reference>
<dbReference type="PROSITE" id="PS51257">
    <property type="entry name" value="PROKAR_LIPOPROTEIN"/>
    <property type="match status" value="1"/>
</dbReference>
<name>A0A9D1Z409_9FIRM</name>
<evidence type="ECO:0008006" key="4">
    <source>
        <dbReference type="Google" id="ProtNLM"/>
    </source>
</evidence>
<sequence length="229" mass="25345">MFRRWAAVGTALALSLSLAACAGETMTAFDATAYVKGVLDETYKGTWDNAFLDLVDLTDGEAKDAYEASLEEEYRRFAYQFDLNDSLLTEETRQSVLDLLTEVAAKAQYTVQQGVALDDTRYAVEVSVRPMDLFIQVREDALADFQTEFAAQYADVDLEGRSAEERAELEAEYENAWAAGIVELCRSRLGLLGYGDVESILVLVAPDDDGLYTMGDNDFSNLSALILPY</sequence>
<organism evidence="2 3">
    <name type="scientific">Candidatus Intestinimonas merdavium</name>
    <dbReference type="NCBI Taxonomy" id="2838622"/>
    <lineage>
        <taxon>Bacteria</taxon>
        <taxon>Bacillati</taxon>
        <taxon>Bacillota</taxon>
        <taxon>Clostridia</taxon>
        <taxon>Eubacteriales</taxon>
        <taxon>Intestinimonas</taxon>
    </lineage>
</organism>
<comment type="caution">
    <text evidence="2">The sequence shown here is derived from an EMBL/GenBank/DDBJ whole genome shotgun (WGS) entry which is preliminary data.</text>
</comment>
<gene>
    <name evidence="2" type="ORF">H9826_03250</name>
</gene>
<dbReference type="Proteomes" id="UP000886824">
    <property type="component" value="Unassembled WGS sequence"/>
</dbReference>
<dbReference type="EMBL" id="DXCX01000033">
    <property type="protein sequence ID" value="HIY72983.1"/>
    <property type="molecule type" value="Genomic_DNA"/>
</dbReference>
<feature type="signal peptide" evidence="1">
    <location>
        <begin position="1"/>
        <end position="22"/>
    </location>
</feature>
<evidence type="ECO:0000256" key="1">
    <source>
        <dbReference type="SAM" id="SignalP"/>
    </source>
</evidence>
<evidence type="ECO:0000313" key="2">
    <source>
        <dbReference type="EMBL" id="HIY72983.1"/>
    </source>
</evidence>
<feature type="chain" id="PRO_5039359704" description="DUF5105 domain-containing protein" evidence="1">
    <location>
        <begin position="23"/>
        <end position="229"/>
    </location>
</feature>
<reference evidence="2" key="1">
    <citation type="journal article" date="2021" name="PeerJ">
        <title>Extensive microbial diversity within the chicken gut microbiome revealed by metagenomics and culture.</title>
        <authorList>
            <person name="Gilroy R."/>
            <person name="Ravi A."/>
            <person name="Getino M."/>
            <person name="Pursley I."/>
            <person name="Horton D.L."/>
            <person name="Alikhan N.F."/>
            <person name="Baker D."/>
            <person name="Gharbi K."/>
            <person name="Hall N."/>
            <person name="Watson M."/>
            <person name="Adriaenssens E.M."/>
            <person name="Foster-Nyarko E."/>
            <person name="Jarju S."/>
            <person name="Secka A."/>
            <person name="Antonio M."/>
            <person name="Oren A."/>
            <person name="Chaudhuri R.R."/>
            <person name="La Ragione R."/>
            <person name="Hildebrand F."/>
            <person name="Pallen M.J."/>
        </authorList>
    </citation>
    <scope>NUCLEOTIDE SEQUENCE</scope>
    <source>
        <strain evidence="2">CHK33-7979</strain>
    </source>
</reference>
<keyword evidence="1" id="KW-0732">Signal</keyword>
<dbReference type="AlphaFoldDB" id="A0A9D1Z409"/>
<protein>
    <recommendedName>
        <fullName evidence="4">DUF5105 domain-containing protein</fullName>
    </recommendedName>
</protein>